<dbReference type="InterPro" id="IPR052018">
    <property type="entry name" value="PHP_domain"/>
</dbReference>
<dbReference type="EMBL" id="DVGZ01000103">
    <property type="protein sequence ID" value="HIR47838.1"/>
    <property type="molecule type" value="Genomic_DNA"/>
</dbReference>
<dbReference type="GO" id="GO:0035312">
    <property type="term" value="F:5'-3' DNA exonuclease activity"/>
    <property type="evidence" value="ECO:0007669"/>
    <property type="project" value="TreeGrafter"/>
</dbReference>
<dbReference type="AlphaFoldDB" id="A0A9D1APA2"/>
<reference evidence="2" key="1">
    <citation type="submission" date="2020-10" db="EMBL/GenBank/DDBJ databases">
        <authorList>
            <person name="Gilroy R."/>
        </authorList>
    </citation>
    <scope>NUCLEOTIDE SEQUENCE</scope>
    <source>
        <strain evidence="2">ChiSxjej1B13-7958</strain>
    </source>
</reference>
<dbReference type="Gene3D" id="1.10.150.650">
    <property type="match status" value="1"/>
</dbReference>
<dbReference type="InterPro" id="IPR003141">
    <property type="entry name" value="Pol/His_phosphatase_N"/>
</dbReference>
<proteinExistence type="predicted"/>
<protein>
    <submittedName>
        <fullName evidence="2">PHP domain-containing protein</fullName>
    </submittedName>
</protein>
<dbReference type="PANTHER" id="PTHR42924">
    <property type="entry name" value="EXONUCLEASE"/>
    <property type="match status" value="1"/>
</dbReference>
<comment type="caution">
    <text evidence="2">The sequence shown here is derived from an EMBL/GenBank/DDBJ whole genome shotgun (WGS) entry which is preliminary data.</text>
</comment>
<dbReference type="PANTHER" id="PTHR42924:SF3">
    <property type="entry name" value="POLYMERASE_HISTIDINOL PHOSPHATASE N-TERMINAL DOMAIN-CONTAINING PROTEIN"/>
    <property type="match status" value="1"/>
</dbReference>
<evidence type="ECO:0000313" key="2">
    <source>
        <dbReference type="EMBL" id="HIR47838.1"/>
    </source>
</evidence>
<reference evidence="2" key="2">
    <citation type="journal article" date="2021" name="PeerJ">
        <title>Extensive microbial diversity within the chicken gut microbiome revealed by metagenomics and culture.</title>
        <authorList>
            <person name="Gilroy R."/>
            <person name="Ravi A."/>
            <person name="Getino M."/>
            <person name="Pursley I."/>
            <person name="Horton D.L."/>
            <person name="Alikhan N.F."/>
            <person name="Baker D."/>
            <person name="Gharbi K."/>
            <person name="Hall N."/>
            <person name="Watson M."/>
            <person name="Adriaenssens E.M."/>
            <person name="Foster-Nyarko E."/>
            <person name="Jarju S."/>
            <person name="Secka A."/>
            <person name="Antonio M."/>
            <person name="Oren A."/>
            <person name="Chaudhuri R.R."/>
            <person name="La Ragione R."/>
            <person name="Hildebrand F."/>
            <person name="Pallen M.J."/>
        </authorList>
    </citation>
    <scope>NUCLEOTIDE SEQUENCE</scope>
    <source>
        <strain evidence="2">ChiSxjej1B13-7958</strain>
    </source>
</reference>
<dbReference type="Pfam" id="PF02811">
    <property type="entry name" value="PHP"/>
    <property type="match status" value="1"/>
</dbReference>
<evidence type="ECO:0000313" key="3">
    <source>
        <dbReference type="Proteomes" id="UP000824242"/>
    </source>
</evidence>
<accession>A0A9D1APA2</accession>
<dbReference type="SUPFAM" id="SSF89550">
    <property type="entry name" value="PHP domain-like"/>
    <property type="match status" value="1"/>
</dbReference>
<dbReference type="CDD" id="cd07438">
    <property type="entry name" value="PHP_HisPPase_AMP"/>
    <property type="match status" value="1"/>
</dbReference>
<evidence type="ECO:0000259" key="1">
    <source>
        <dbReference type="SMART" id="SM00481"/>
    </source>
</evidence>
<name>A0A9D1APA2_9FIRM</name>
<dbReference type="Proteomes" id="UP000824242">
    <property type="component" value="Unassembled WGS sequence"/>
</dbReference>
<sequence>MLQQCDFHTHSTASDGQYRPAELVRLAQKAGIQCLALTDHDTVDGLSEAVQAGEETEITVLRGIELGASEDRHLHIVGLGLREDCPEMQALCQKLKDSRDERKYRIAAFLEEKGVGIPLSEVEELAKGGVVARPHFAQVLLRHGFVSSTREAFDRYLDTSEYKRIERYKADAVSCISIIHASGGKAVLAHPCQLHYEPERLEELVRRLKEEAGLDALECYYPEHTPDMVRDYLDLARRYDLHVSAGSDFHGEKVNPSKLLHPVELETDWLFA</sequence>
<organism evidence="2 3">
    <name type="scientific">Candidatus Caccousia avicola</name>
    <dbReference type="NCBI Taxonomy" id="2840721"/>
    <lineage>
        <taxon>Bacteria</taxon>
        <taxon>Bacillati</taxon>
        <taxon>Bacillota</taxon>
        <taxon>Clostridia</taxon>
        <taxon>Eubacteriales</taxon>
        <taxon>Oscillospiraceae</taxon>
        <taxon>Oscillospiraceae incertae sedis</taxon>
        <taxon>Candidatus Caccousia</taxon>
    </lineage>
</organism>
<dbReference type="Gene3D" id="3.20.20.140">
    <property type="entry name" value="Metal-dependent hydrolases"/>
    <property type="match status" value="1"/>
</dbReference>
<feature type="domain" description="Polymerase/histidinol phosphatase N-terminal" evidence="1">
    <location>
        <begin position="5"/>
        <end position="70"/>
    </location>
</feature>
<dbReference type="SMART" id="SM00481">
    <property type="entry name" value="POLIIIAc"/>
    <property type="match status" value="1"/>
</dbReference>
<gene>
    <name evidence="2" type="ORF">IAB89_09340</name>
</gene>
<dbReference type="InterPro" id="IPR016195">
    <property type="entry name" value="Pol/histidinol_Pase-like"/>
</dbReference>
<dbReference type="GO" id="GO:0004534">
    <property type="term" value="F:5'-3' RNA exonuclease activity"/>
    <property type="evidence" value="ECO:0007669"/>
    <property type="project" value="TreeGrafter"/>
</dbReference>
<dbReference type="InterPro" id="IPR004013">
    <property type="entry name" value="PHP_dom"/>
</dbReference>